<sequence>MDKRLYNAYMEEIAYQKHMLQNVQRWLSLSFLISTIGVLLAYMYASASLVIAIIGYLLVFVGVLSTLTFGLGFYRGRKNVNKVIDEFENRVHLSNTPH</sequence>
<keyword evidence="1" id="KW-0812">Transmembrane</keyword>
<feature type="transmembrane region" description="Helical" evidence="1">
    <location>
        <begin position="26"/>
        <end position="45"/>
    </location>
</feature>
<dbReference type="STRING" id="1630.SAMN05216514_11544"/>
<dbReference type="Proteomes" id="UP000182429">
    <property type="component" value="Unassembled WGS sequence"/>
</dbReference>
<reference evidence="2 3" key="1">
    <citation type="submission" date="2016-10" db="EMBL/GenBank/DDBJ databases">
        <authorList>
            <person name="de Groot N.N."/>
        </authorList>
    </citation>
    <scope>NUCLEOTIDE SEQUENCE [LARGE SCALE GENOMIC DNA]</scope>
    <source>
        <strain evidence="2 3">S3b</strain>
    </source>
</reference>
<dbReference type="eggNOG" id="ENOG5033683">
    <property type="taxonomic scope" value="Bacteria"/>
</dbReference>
<name>A0A1H2SPG8_9FIRM</name>
<feature type="transmembrane region" description="Helical" evidence="1">
    <location>
        <begin position="51"/>
        <end position="74"/>
    </location>
</feature>
<dbReference type="OrthoDB" id="2142680at2"/>
<evidence type="ECO:0000313" key="2">
    <source>
        <dbReference type="EMBL" id="SDW32964.1"/>
    </source>
</evidence>
<evidence type="ECO:0000256" key="1">
    <source>
        <dbReference type="SAM" id="Phobius"/>
    </source>
</evidence>
<keyword evidence="1" id="KW-0472">Membrane</keyword>
<dbReference type="AlphaFoldDB" id="A0A1H2SPG8"/>
<gene>
    <name evidence="2" type="ORF">SAMN04487759_1105</name>
</gene>
<evidence type="ECO:0000313" key="3">
    <source>
        <dbReference type="Proteomes" id="UP000182429"/>
    </source>
</evidence>
<dbReference type="RefSeq" id="WP_029070961.1">
    <property type="nucleotide sequence ID" value="NZ_FNGT01000011.1"/>
</dbReference>
<proteinExistence type="predicted"/>
<protein>
    <recommendedName>
        <fullName evidence="4">DUF202 domain-containing protein</fullName>
    </recommendedName>
</protein>
<organism evidence="2 3">
    <name type="scientific">Kandleria vitulina</name>
    <dbReference type="NCBI Taxonomy" id="1630"/>
    <lineage>
        <taxon>Bacteria</taxon>
        <taxon>Bacillati</taxon>
        <taxon>Bacillota</taxon>
        <taxon>Erysipelotrichia</taxon>
        <taxon>Erysipelotrichales</taxon>
        <taxon>Coprobacillaceae</taxon>
        <taxon>Kandleria</taxon>
    </lineage>
</organism>
<keyword evidence="1" id="KW-1133">Transmembrane helix</keyword>
<accession>A0A1H2SPG8</accession>
<dbReference type="EMBL" id="FNNF01000010">
    <property type="protein sequence ID" value="SDW32964.1"/>
    <property type="molecule type" value="Genomic_DNA"/>
</dbReference>
<evidence type="ECO:0008006" key="4">
    <source>
        <dbReference type="Google" id="ProtNLM"/>
    </source>
</evidence>